<proteinExistence type="predicted"/>
<evidence type="ECO:0000256" key="1">
    <source>
        <dbReference type="ARBA" id="ARBA00022801"/>
    </source>
</evidence>
<organism evidence="4 5">
    <name type="scientific">Embleya hyalina</name>
    <dbReference type="NCBI Taxonomy" id="516124"/>
    <lineage>
        <taxon>Bacteria</taxon>
        <taxon>Bacillati</taxon>
        <taxon>Actinomycetota</taxon>
        <taxon>Actinomycetes</taxon>
        <taxon>Kitasatosporales</taxon>
        <taxon>Streptomycetaceae</taxon>
        <taxon>Embleya</taxon>
    </lineage>
</organism>
<accession>A0A401YZT8</accession>
<evidence type="ECO:0000256" key="2">
    <source>
        <dbReference type="SAM" id="SignalP"/>
    </source>
</evidence>
<feature type="signal peptide" evidence="2">
    <location>
        <begin position="1"/>
        <end position="28"/>
    </location>
</feature>
<dbReference type="AlphaFoldDB" id="A0A401YZT8"/>
<dbReference type="InterPro" id="IPR025142">
    <property type="entry name" value="DUF4073"/>
</dbReference>
<comment type="caution">
    <text evidence="4">The sequence shown here is derived from an EMBL/GenBank/DDBJ whole genome shotgun (WGS) entry which is preliminary data.</text>
</comment>
<dbReference type="Gene3D" id="3.60.21.10">
    <property type="match status" value="1"/>
</dbReference>
<dbReference type="RefSeq" id="WP_246127168.1">
    <property type="nucleotide sequence ID" value="NZ_BIFH01000036.1"/>
</dbReference>
<dbReference type="SUPFAM" id="SSF56300">
    <property type="entry name" value="Metallo-dependent phosphatases"/>
    <property type="match status" value="1"/>
</dbReference>
<evidence type="ECO:0000259" key="3">
    <source>
        <dbReference type="SMART" id="SM00495"/>
    </source>
</evidence>
<dbReference type="GO" id="GO:0005975">
    <property type="term" value="P:carbohydrate metabolic process"/>
    <property type="evidence" value="ECO:0007669"/>
    <property type="project" value="InterPro"/>
</dbReference>
<keyword evidence="2" id="KW-0732">Signal</keyword>
<dbReference type="GO" id="GO:0004553">
    <property type="term" value="F:hydrolase activity, hydrolyzing O-glycosyl compounds"/>
    <property type="evidence" value="ECO:0007669"/>
    <property type="project" value="InterPro"/>
</dbReference>
<dbReference type="Gene3D" id="2.10.10.20">
    <property type="entry name" value="Carbohydrate-binding module superfamily 5/12"/>
    <property type="match status" value="1"/>
</dbReference>
<dbReference type="Pfam" id="PF13285">
    <property type="entry name" value="DUF4073"/>
    <property type="match status" value="1"/>
</dbReference>
<keyword evidence="1" id="KW-0378">Hydrolase</keyword>
<reference evidence="4 5" key="1">
    <citation type="submission" date="2018-12" db="EMBL/GenBank/DDBJ databases">
        <title>Draft genome sequence of Embleya hyalina NBRC 13850T.</title>
        <authorList>
            <person name="Komaki H."/>
            <person name="Hosoyama A."/>
            <person name="Kimura A."/>
            <person name="Ichikawa N."/>
            <person name="Tamura T."/>
        </authorList>
    </citation>
    <scope>NUCLEOTIDE SEQUENCE [LARGE SCALE GENOMIC DNA]</scope>
    <source>
        <strain evidence="4 5">NBRC 13850</strain>
    </source>
</reference>
<dbReference type="SUPFAM" id="SSF51055">
    <property type="entry name" value="Carbohydrate binding domain"/>
    <property type="match status" value="1"/>
</dbReference>
<feature type="domain" description="Chitin-binding type-3" evidence="3">
    <location>
        <begin position="353"/>
        <end position="398"/>
    </location>
</feature>
<dbReference type="Pfam" id="PF00149">
    <property type="entry name" value="Metallophos"/>
    <property type="match status" value="1"/>
</dbReference>
<protein>
    <recommendedName>
        <fullName evidence="3">Chitin-binding type-3 domain-containing protein</fullName>
    </recommendedName>
</protein>
<dbReference type="Pfam" id="PF02839">
    <property type="entry name" value="CBM_5_12"/>
    <property type="match status" value="1"/>
</dbReference>
<dbReference type="InterPro" id="IPR036573">
    <property type="entry name" value="CBM_sf_5/12"/>
</dbReference>
<name>A0A401YZT8_9ACTN</name>
<keyword evidence="5" id="KW-1185">Reference proteome</keyword>
<dbReference type="EMBL" id="BIFH01000036">
    <property type="protein sequence ID" value="GCE00056.1"/>
    <property type="molecule type" value="Genomic_DNA"/>
</dbReference>
<dbReference type="Proteomes" id="UP000286931">
    <property type="component" value="Unassembled WGS sequence"/>
</dbReference>
<dbReference type="InterPro" id="IPR029052">
    <property type="entry name" value="Metallo-depent_PP-like"/>
</dbReference>
<dbReference type="GO" id="GO:0005576">
    <property type="term" value="C:extracellular region"/>
    <property type="evidence" value="ECO:0007669"/>
    <property type="project" value="InterPro"/>
</dbReference>
<dbReference type="InterPro" id="IPR004843">
    <property type="entry name" value="Calcineurin-like_PHP"/>
</dbReference>
<dbReference type="GO" id="GO:0030246">
    <property type="term" value="F:carbohydrate binding"/>
    <property type="evidence" value="ECO:0007669"/>
    <property type="project" value="InterPro"/>
</dbReference>
<feature type="chain" id="PRO_5019559579" description="Chitin-binding type-3 domain-containing protein" evidence="2">
    <location>
        <begin position="29"/>
        <end position="401"/>
    </location>
</feature>
<evidence type="ECO:0000313" key="5">
    <source>
        <dbReference type="Proteomes" id="UP000286931"/>
    </source>
</evidence>
<sequence length="401" mass="44978">MPDIRKHRRIAAVCAALALTAGAGAAYAENRPAPRAAAPAGAASAAPAKVSFNVVSDVQGDLADFGRALDQLKVVNPDSRALVVNGDITPRGYKAEYDQVKQVLNSRPHPANTYFTIGNHEFYVPKYCNPDKLCQETWPNGTTEQSLFQNFYDFTGLDKVYYERVVDGVPMLFLGTEKYMKYSDPTKWDEVWFSEEQLTWLEQRMKYWEAQGKPTFVFSHHVLPDTVSGTRNKLYKSDYLQADRLMNILGAHKDAVLFTSHTHWDLNLSDWAVRKVVPGTGNLEGFTVVNTGAVQTQWTDNGTGGESALDGLENSGLQVEVANDRVTIKARDFRRNQWIKELNVPLHTKCAAAKPWTESMTYNNGDTVVWNNRTWRAKWWTRGETPGTTGSWGVWEDQGAC</sequence>
<gene>
    <name evidence="4" type="ORF">EHYA_07781</name>
</gene>
<dbReference type="InterPro" id="IPR003610">
    <property type="entry name" value="CBM5/12"/>
</dbReference>
<evidence type="ECO:0000313" key="4">
    <source>
        <dbReference type="EMBL" id="GCE00056.1"/>
    </source>
</evidence>
<dbReference type="CDD" id="cd12215">
    <property type="entry name" value="ChiC_BD"/>
    <property type="match status" value="1"/>
</dbReference>
<dbReference type="SMART" id="SM00495">
    <property type="entry name" value="ChtBD3"/>
    <property type="match status" value="1"/>
</dbReference>